<dbReference type="GO" id="GO:0016874">
    <property type="term" value="F:ligase activity"/>
    <property type="evidence" value="ECO:0007669"/>
    <property type="project" value="UniProtKB-KW"/>
</dbReference>
<protein>
    <recommendedName>
        <fullName evidence="5">ATP-grasp domain-containing protein</fullName>
    </recommendedName>
</protein>
<feature type="domain" description="ATP-grasp" evidence="5">
    <location>
        <begin position="112"/>
        <end position="308"/>
    </location>
</feature>
<sequence length="433" mass="47120">MKILILHRVPYGRIQYERGIDHDVNDVTYLGTKEALATLPSGLRHQAVARPGMRSAFEEALDWCDLRHSQFDRVISLSEYELLDAAKLRELLGIQGPSLQDVQLVRDKVLMKHAVGTAGIRIPRFARLRALLEKEETVQWTGQTVLKPHSGASSEDVVVFASLVDALMAVTTRSTGIPRLDEGTPALDLYQVEEFISGDVLHFDGLVANGQVLTITASRYVGTCLGFASGEPLGSFHFPVSATTRHWVADVLAAVATRNGSFHLEAIEAQEGLVFLEVGNRVGGADVVATFELATGVHLPSEELHILIGGEPTRELPPTQSTGAWHGWFVFPGHASTELVYQGIEGIDAYRRDPGVVRWVELPRGHALQRKVTYSAGEAPLAGIVAFPTAAATQAWLRGFFSAARASSPYFKAAQDAKPITHQTASDYRLGVS</sequence>
<comment type="caution">
    <text evidence="6">The sequence shown here is derived from an EMBL/GenBank/DDBJ whole genome shotgun (WGS) entry which is preliminary data.</text>
</comment>
<accession>A0A9N8NDC0</accession>
<proteinExistence type="predicted"/>
<dbReference type="Gene3D" id="3.40.50.20">
    <property type="match status" value="1"/>
</dbReference>
<keyword evidence="2 4" id="KW-0547">Nucleotide-binding</keyword>
<organism evidence="6 7">
    <name type="scientific">Paraburkholderia domus</name>
    <dbReference type="NCBI Taxonomy" id="2793075"/>
    <lineage>
        <taxon>Bacteria</taxon>
        <taxon>Pseudomonadati</taxon>
        <taxon>Pseudomonadota</taxon>
        <taxon>Betaproteobacteria</taxon>
        <taxon>Burkholderiales</taxon>
        <taxon>Burkholderiaceae</taxon>
        <taxon>Paraburkholderia</taxon>
    </lineage>
</organism>
<reference evidence="6" key="1">
    <citation type="submission" date="2021-02" db="EMBL/GenBank/DDBJ databases">
        <authorList>
            <person name="Vanwijnsberghe S."/>
        </authorList>
    </citation>
    <scope>NUCLEOTIDE SEQUENCE</scope>
    <source>
        <strain evidence="6">R-70211</strain>
    </source>
</reference>
<dbReference type="SUPFAM" id="SSF56059">
    <property type="entry name" value="Glutathione synthetase ATP-binding domain-like"/>
    <property type="match status" value="1"/>
</dbReference>
<dbReference type="EMBL" id="CAJNAS010000031">
    <property type="protein sequence ID" value="CAE6960659.1"/>
    <property type="molecule type" value="Genomic_DNA"/>
</dbReference>
<dbReference type="PANTHER" id="PTHR43585:SF2">
    <property type="entry name" value="ATP-GRASP ENZYME FSQD"/>
    <property type="match status" value="1"/>
</dbReference>
<evidence type="ECO:0000256" key="4">
    <source>
        <dbReference type="PROSITE-ProRule" id="PRU00409"/>
    </source>
</evidence>
<evidence type="ECO:0000256" key="2">
    <source>
        <dbReference type="ARBA" id="ARBA00022741"/>
    </source>
</evidence>
<keyword evidence="1" id="KW-0436">Ligase</keyword>
<dbReference type="PANTHER" id="PTHR43585">
    <property type="entry name" value="FUMIPYRROLE BIOSYNTHESIS PROTEIN C"/>
    <property type="match status" value="1"/>
</dbReference>
<dbReference type="PROSITE" id="PS50975">
    <property type="entry name" value="ATP_GRASP"/>
    <property type="match status" value="1"/>
</dbReference>
<evidence type="ECO:0000259" key="5">
    <source>
        <dbReference type="PROSITE" id="PS50975"/>
    </source>
</evidence>
<dbReference type="Gene3D" id="3.30.470.20">
    <property type="entry name" value="ATP-grasp fold, B domain"/>
    <property type="match status" value="1"/>
</dbReference>
<evidence type="ECO:0000256" key="1">
    <source>
        <dbReference type="ARBA" id="ARBA00022598"/>
    </source>
</evidence>
<name>A0A9N8NDC0_9BURK</name>
<dbReference type="RefSeq" id="WP_201082874.1">
    <property type="nucleotide sequence ID" value="NZ_CAJNAS010000031.1"/>
</dbReference>
<evidence type="ECO:0000313" key="7">
    <source>
        <dbReference type="Proteomes" id="UP000675121"/>
    </source>
</evidence>
<gene>
    <name evidence="6" type="ORF">R70211_06926</name>
</gene>
<evidence type="ECO:0000256" key="3">
    <source>
        <dbReference type="ARBA" id="ARBA00022840"/>
    </source>
</evidence>
<dbReference type="InterPro" id="IPR052032">
    <property type="entry name" value="ATP-dep_AA_Ligase"/>
</dbReference>
<dbReference type="GO" id="GO:0046872">
    <property type="term" value="F:metal ion binding"/>
    <property type="evidence" value="ECO:0007669"/>
    <property type="project" value="InterPro"/>
</dbReference>
<dbReference type="InterPro" id="IPR011761">
    <property type="entry name" value="ATP-grasp"/>
</dbReference>
<dbReference type="GO" id="GO:0005524">
    <property type="term" value="F:ATP binding"/>
    <property type="evidence" value="ECO:0007669"/>
    <property type="project" value="UniProtKB-UniRule"/>
</dbReference>
<keyword evidence="7" id="KW-1185">Reference proteome</keyword>
<dbReference type="Proteomes" id="UP000675121">
    <property type="component" value="Unassembled WGS sequence"/>
</dbReference>
<evidence type="ECO:0000313" key="6">
    <source>
        <dbReference type="EMBL" id="CAE6960659.1"/>
    </source>
</evidence>
<keyword evidence="3 4" id="KW-0067">ATP-binding</keyword>
<dbReference type="AlphaFoldDB" id="A0A9N8NDC0"/>